<evidence type="ECO:0000256" key="1">
    <source>
        <dbReference type="ARBA" id="ARBA00005384"/>
    </source>
</evidence>
<dbReference type="InterPro" id="IPR051446">
    <property type="entry name" value="HTH_trans_reg/aminotransferase"/>
</dbReference>
<protein>
    <submittedName>
        <fullName evidence="7">GntR family transcriptional regulator</fullName>
    </submittedName>
</protein>
<evidence type="ECO:0000256" key="3">
    <source>
        <dbReference type="ARBA" id="ARBA00023015"/>
    </source>
</evidence>
<evidence type="ECO:0000313" key="7">
    <source>
        <dbReference type="EMBL" id="TDP87629.1"/>
    </source>
</evidence>
<dbReference type="GO" id="GO:0003700">
    <property type="term" value="F:DNA-binding transcription factor activity"/>
    <property type="evidence" value="ECO:0007669"/>
    <property type="project" value="InterPro"/>
</dbReference>
<dbReference type="InterPro" id="IPR015421">
    <property type="entry name" value="PyrdxlP-dep_Trfase_major"/>
</dbReference>
<dbReference type="OrthoDB" id="9804020at2"/>
<dbReference type="InterPro" id="IPR015422">
    <property type="entry name" value="PyrdxlP-dep_Trfase_small"/>
</dbReference>
<dbReference type="SMART" id="SM00345">
    <property type="entry name" value="HTH_GNTR"/>
    <property type="match status" value="1"/>
</dbReference>
<keyword evidence="5" id="KW-0804">Transcription</keyword>
<evidence type="ECO:0000256" key="4">
    <source>
        <dbReference type="ARBA" id="ARBA00023125"/>
    </source>
</evidence>
<proteinExistence type="inferred from homology"/>
<dbReference type="Pfam" id="PF00155">
    <property type="entry name" value="Aminotran_1_2"/>
    <property type="match status" value="1"/>
</dbReference>
<keyword evidence="3" id="KW-0805">Transcription regulation</keyword>
<dbReference type="PROSITE" id="PS50949">
    <property type="entry name" value="HTH_GNTR"/>
    <property type="match status" value="1"/>
</dbReference>
<dbReference type="GO" id="GO:0030170">
    <property type="term" value="F:pyridoxal phosphate binding"/>
    <property type="evidence" value="ECO:0007669"/>
    <property type="project" value="InterPro"/>
</dbReference>
<evidence type="ECO:0000259" key="6">
    <source>
        <dbReference type="PROSITE" id="PS50949"/>
    </source>
</evidence>
<dbReference type="InterPro" id="IPR000524">
    <property type="entry name" value="Tscrpt_reg_HTH_GntR"/>
</dbReference>
<dbReference type="Pfam" id="PF00392">
    <property type="entry name" value="GntR"/>
    <property type="match status" value="1"/>
</dbReference>
<dbReference type="InterPro" id="IPR036388">
    <property type="entry name" value="WH-like_DNA-bd_sf"/>
</dbReference>
<dbReference type="CDD" id="cd00609">
    <property type="entry name" value="AAT_like"/>
    <property type="match status" value="1"/>
</dbReference>
<keyword evidence="8" id="KW-1185">Reference proteome</keyword>
<dbReference type="Proteomes" id="UP000294547">
    <property type="component" value="Unassembled WGS sequence"/>
</dbReference>
<keyword evidence="2" id="KW-0663">Pyridoxal phosphate</keyword>
<dbReference type="Gene3D" id="1.10.10.10">
    <property type="entry name" value="Winged helix-like DNA-binding domain superfamily/Winged helix DNA-binding domain"/>
    <property type="match status" value="1"/>
</dbReference>
<dbReference type="PANTHER" id="PTHR46577:SF1">
    <property type="entry name" value="HTH-TYPE TRANSCRIPTIONAL REGULATORY PROTEIN GABR"/>
    <property type="match status" value="1"/>
</dbReference>
<feature type="domain" description="HTH gntR-type" evidence="6">
    <location>
        <begin position="15"/>
        <end position="83"/>
    </location>
</feature>
<reference evidence="7 8" key="1">
    <citation type="submission" date="2019-03" db="EMBL/GenBank/DDBJ databases">
        <title>Genomic Encyclopedia of Type Strains, Phase IV (KMG-IV): sequencing the most valuable type-strain genomes for metagenomic binning, comparative biology and taxonomic classification.</title>
        <authorList>
            <person name="Goeker M."/>
        </authorList>
    </citation>
    <scope>NUCLEOTIDE SEQUENCE [LARGE SCALE GENOMIC DNA]</scope>
    <source>
        <strain evidence="7 8">DSM 102969</strain>
    </source>
</reference>
<comment type="similarity">
    <text evidence="1">In the C-terminal section; belongs to the class-I pyridoxal-phosphate-dependent aminotransferase family.</text>
</comment>
<gene>
    <name evidence="7" type="ORF">EDD54_1528</name>
</gene>
<organism evidence="7 8">
    <name type="scientific">Oharaeibacter diazotrophicus</name>
    <dbReference type="NCBI Taxonomy" id="1920512"/>
    <lineage>
        <taxon>Bacteria</taxon>
        <taxon>Pseudomonadati</taxon>
        <taxon>Pseudomonadota</taxon>
        <taxon>Alphaproteobacteria</taxon>
        <taxon>Hyphomicrobiales</taxon>
        <taxon>Pleomorphomonadaceae</taxon>
        <taxon>Oharaeibacter</taxon>
    </lineage>
</organism>
<dbReference type="InterPro" id="IPR015424">
    <property type="entry name" value="PyrdxlP-dep_Trfase"/>
</dbReference>
<comment type="caution">
    <text evidence="7">The sequence shown here is derived from an EMBL/GenBank/DDBJ whole genome shotgun (WGS) entry which is preliminary data.</text>
</comment>
<dbReference type="CDD" id="cd07377">
    <property type="entry name" value="WHTH_GntR"/>
    <property type="match status" value="1"/>
</dbReference>
<keyword evidence="4" id="KW-0238">DNA-binding</keyword>
<sequence>MRLASPWTPRLAGSGLPHERLAAAIAEDLQSGAIAPGDRLPPQRDVAWRLGLAVGTVGKAYAALERRGLVESVHGRGSFAAGLKTDDAGPADLAVNRPPQMLDDRLLAATLATVARRLDADAFGGYAPSAGRPVHRAMMARWLARQGLPAAPETVLLTNGAQHALSVALDLACPPGTLLLVERFTYPAVPLFARHRGVEVRGLAVDGEGMRPDALAEALADAARAGRRAALYLMPTVQNPTAAAMGPARRRAIADLVARHDATIVEDEVYAGLAEAPPPPIAALAPERTLHVTGLSKVLSPGLRIGALVVPRALAAAAAERVQAACTSVSVLSCLIMETWFADGTADVVARAIREEARARLALARAKLPDAKFAAGGYHLWMPMPTAAAAEFVARAAAAGVLLMSARAPLADPADPVGGVRVSVGGPARPTLERALDVLAGLSEPPAMAAI</sequence>
<evidence type="ECO:0000256" key="5">
    <source>
        <dbReference type="ARBA" id="ARBA00023163"/>
    </source>
</evidence>
<dbReference type="AlphaFoldDB" id="A0A4R6RLT4"/>
<dbReference type="Gene3D" id="3.90.1150.10">
    <property type="entry name" value="Aspartate Aminotransferase, domain 1"/>
    <property type="match status" value="1"/>
</dbReference>
<dbReference type="PANTHER" id="PTHR46577">
    <property type="entry name" value="HTH-TYPE TRANSCRIPTIONAL REGULATORY PROTEIN GABR"/>
    <property type="match status" value="1"/>
</dbReference>
<dbReference type="Gene3D" id="3.40.640.10">
    <property type="entry name" value="Type I PLP-dependent aspartate aminotransferase-like (Major domain)"/>
    <property type="match status" value="1"/>
</dbReference>
<evidence type="ECO:0000256" key="2">
    <source>
        <dbReference type="ARBA" id="ARBA00022898"/>
    </source>
</evidence>
<dbReference type="RefSeq" id="WP_126541646.1">
    <property type="nucleotide sequence ID" value="NZ_BSPM01000008.1"/>
</dbReference>
<dbReference type="GO" id="GO:0003677">
    <property type="term" value="F:DNA binding"/>
    <property type="evidence" value="ECO:0007669"/>
    <property type="project" value="UniProtKB-KW"/>
</dbReference>
<dbReference type="SUPFAM" id="SSF53383">
    <property type="entry name" value="PLP-dependent transferases"/>
    <property type="match status" value="1"/>
</dbReference>
<dbReference type="InterPro" id="IPR036390">
    <property type="entry name" value="WH_DNA-bd_sf"/>
</dbReference>
<dbReference type="SUPFAM" id="SSF46785">
    <property type="entry name" value="Winged helix' DNA-binding domain"/>
    <property type="match status" value="1"/>
</dbReference>
<dbReference type="InterPro" id="IPR004839">
    <property type="entry name" value="Aminotransferase_I/II_large"/>
</dbReference>
<accession>A0A4R6RLT4</accession>
<name>A0A4R6RLT4_9HYPH</name>
<dbReference type="EMBL" id="SNXY01000006">
    <property type="protein sequence ID" value="TDP87629.1"/>
    <property type="molecule type" value="Genomic_DNA"/>
</dbReference>
<evidence type="ECO:0000313" key="8">
    <source>
        <dbReference type="Proteomes" id="UP000294547"/>
    </source>
</evidence>